<name>A0A1Y2HI28_9FUNG</name>
<sequence length="78" mass="8627">MILNANSRTHTTPSHEYPPPRSALSSTSVDIGSWPLIPSHSRRQAIAIARRPPLVTPSGRQLIRSRTRSRLLPAARLP</sequence>
<accession>A0A1Y2HI28</accession>
<proteinExistence type="predicted"/>
<gene>
    <name evidence="2" type="ORF">BCR44DRAFT_1438159</name>
</gene>
<dbReference type="EMBL" id="MCFL01000035">
    <property type="protein sequence ID" value="ORZ33531.1"/>
    <property type="molecule type" value="Genomic_DNA"/>
</dbReference>
<dbReference type="AlphaFoldDB" id="A0A1Y2HI28"/>
<feature type="region of interest" description="Disordered" evidence="1">
    <location>
        <begin position="1"/>
        <end position="29"/>
    </location>
</feature>
<comment type="caution">
    <text evidence="2">The sequence shown here is derived from an EMBL/GenBank/DDBJ whole genome shotgun (WGS) entry which is preliminary data.</text>
</comment>
<evidence type="ECO:0000256" key="1">
    <source>
        <dbReference type="SAM" id="MobiDB-lite"/>
    </source>
</evidence>
<dbReference type="Proteomes" id="UP000193411">
    <property type="component" value="Unassembled WGS sequence"/>
</dbReference>
<protein>
    <submittedName>
        <fullName evidence="2">Uncharacterized protein</fullName>
    </submittedName>
</protein>
<reference evidence="2 3" key="1">
    <citation type="submission" date="2016-07" db="EMBL/GenBank/DDBJ databases">
        <title>Pervasive Adenine N6-methylation of Active Genes in Fungi.</title>
        <authorList>
            <consortium name="DOE Joint Genome Institute"/>
            <person name="Mondo S.J."/>
            <person name="Dannebaum R.O."/>
            <person name="Kuo R.C."/>
            <person name="Labutti K."/>
            <person name="Haridas S."/>
            <person name="Kuo A."/>
            <person name="Salamov A."/>
            <person name="Ahrendt S.R."/>
            <person name="Lipzen A."/>
            <person name="Sullivan W."/>
            <person name="Andreopoulos W.B."/>
            <person name="Clum A."/>
            <person name="Lindquist E."/>
            <person name="Daum C."/>
            <person name="Ramamoorthy G.K."/>
            <person name="Gryganskyi A."/>
            <person name="Culley D."/>
            <person name="Magnuson J.K."/>
            <person name="James T.Y."/>
            <person name="O'Malley M.A."/>
            <person name="Stajich J.E."/>
            <person name="Spatafora J.W."/>
            <person name="Visel A."/>
            <person name="Grigoriev I.V."/>
        </authorList>
    </citation>
    <scope>NUCLEOTIDE SEQUENCE [LARGE SCALE GENOMIC DNA]</scope>
    <source>
        <strain evidence="2 3">PL171</strain>
    </source>
</reference>
<evidence type="ECO:0000313" key="2">
    <source>
        <dbReference type="EMBL" id="ORZ33531.1"/>
    </source>
</evidence>
<evidence type="ECO:0000313" key="3">
    <source>
        <dbReference type="Proteomes" id="UP000193411"/>
    </source>
</evidence>
<keyword evidence="3" id="KW-1185">Reference proteome</keyword>
<organism evidence="2 3">
    <name type="scientific">Catenaria anguillulae PL171</name>
    <dbReference type="NCBI Taxonomy" id="765915"/>
    <lineage>
        <taxon>Eukaryota</taxon>
        <taxon>Fungi</taxon>
        <taxon>Fungi incertae sedis</taxon>
        <taxon>Blastocladiomycota</taxon>
        <taxon>Blastocladiomycetes</taxon>
        <taxon>Blastocladiales</taxon>
        <taxon>Catenariaceae</taxon>
        <taxon>Catenaria</taxon>
    </lineage>
</organism>
<feature type="compositionally biased region" description="Polar residues" evidence="1">
    <location>
        <begin position="1"/>
        <end position="14"/>
    </location>
</feature>